<dbReference type="GO" id="GO:0006357">
    <property type="term" value="P:regulation of transcription by RNA polymerase II"/>
    <property type="evidence" value="ECO:0000318"/>
    <property type="project" value="GO_Central"/>
</dbReference>
<keyword evidence="2" id="KW-0479">Metal-binding</keyword>
<feature type="compositionally biased region" description="Polar residues" evidence="7">
    <location>
        <begin position="641"/>
        <end position="656"/>
    </location>
</feature>
<feature type="compositionally biased region" description="Basic residues" evidence="7">
    <location>
        <begin position="8"/>
        <end position="21"/>
    </location>
</feature>
<keyword evidence="11" id="KW-1185">Reference proteome</keyword>
<dbReference type="PANTHER" id="PTHR46309:SF18">
    <property type="entry name" value="PHD-TYPE DOMAIN-CONTAINING PROTEIN"/>
    <property type="match status" value="1"/>
</dbReference>
<feature type="compositionally biased region" description="Basic residues" evidence="7">
    <location>
        <begin position="503"/>
        <end position="515"/>
    </location>
</feature>
<keyword evidence="3 6" id="KW-0863">Zinc-finger</keyword>
<feature type="compositionally biased region" description="Basic residues" evidence="7">
    <location>
        <begin position="969"/>
        <end position="979"/>
    </location>
</feature>
<feature type="region of interest" description="Disordered" evidence="7">
    <location>
        <begin position="698"/>
        <end position="721"/>
    </location>
</feature>
<dbReference type="PANTHER" id="PTHR46309">
    <property type="entry name" value="PHD FINGER PROTEIN 12"/>
    <property type="match status" value="1"/>
</dbReference>
<accession>A0A1U8HBA3</accession>
<evidence type="ECO:0000256" key="1">
    <source>
        <dbReference type="ARBA" id="ARBA00004123"/>
    </source>
</evidence>
<dbReference type="InterPro" id="IPR000182">
    <property type="entry name" value="GNAT_dom"/>
</dbReference>
<evidence type="ECO:0000256" key="3">
    <source>
        <dbReference type="ARBA" id="ARBA00022771"/>
    </source>
</evidence>
<feature type="compositionally biased region" description="Basic residues" evidence="7">
    <location>
        <begin position="658"/>
        <end position="668"/>
    </location>
</feature>
<evidence type="ECO:0000256" key="6">
    <source>
        <dbReference type="PROSITE-ProRule" id="PRU00146"/>
    </source>
</evidence>
<dbReference type="Gramene" id="PHT80288">
    <property type="protein sequence ID" value="PHT80288"/>
    <property type="gene ID" value="T459_18340"/>
</dbReference>
<feature type="region of interest" description="Disordered" evidence="7">
    <location>
        <begin position="1"/>
        <end position="21"/>
    </location>
</feature>
<dbReference type="CDD" id="cd04301">
    <property type="entry name" value="NAT_SF"/>
    <property type="match status" value="1"/>
</dbReference>
<dbReference type="InterPro" id="IPR016181">
    <property type="entry name" value="Acyl_CoA_acyltransferase"/>
</dbReference>
<dbReference type="SMART" id="SM00249">
    <property type="entry name" value="PHD"/>
    <property type="match status" value="2"/>
</dbReference>
<dbReference type="InterPro" id="IPR019787">
    <property type="entry name" value="Znf_PHD-finger"/>
</dbReference>
<feature type="compositionally biased region" description="Basic residues" evidence="7">
    <location>
        <begin position="617"/>
        <end position="632"/>
    </location>
</feature>
<dbReference type="CDD" id="cd15532">
    <property type="entry name" value="PHD2_CHD_II"/>
    <property type="match status" value="1"/>
</dbReference>
<dbReference type="GO" id="GO:0003714">
    <property type="term" value="F:transcription corepressor activity"/>
    <property type="evidence" value="ECO:0000318"/>
    <property type="project" value="GO_Central"/>
</dbReference>
<feature type="region of interest" description="Disordered" evidence="7">
    <location>
        <begin position="462"/>
        <end position="683"/>
    </location>
</feature>
<feature type="region of interest" description="Disordered" evidence="7">
    <location>
        <begin position="966"/>
        <end position="1002"/>
    </location>
</feature>
<dbReference type="InterPro" id="IPR008395">
    <property type="entry name" value="Agenet-like_dom"/>
</dbReference>
<dbReference type="SUPFAM" id="SSF55729">
    <property type="entry name" value="Acyl-CoA N-acyltransferases (Nat)"/>
    <property type="match status" value="1"/>
</dbReference>
<dbReference type="InterPro" id="IPR056511">
    <property type="entry name" value="IDM1_C"/>
</dbReference>
<name>A0A1U8HBA3_CAPAN</name>
<dbReference type="Gene3D" id="3.30.40.10">
    <property type="entry name" value="Zinc/RING finger domain, C3HC4 (zinc finger)"/>
    <property type="match status" value="2"/>
</dbReference>
<protein>
    <submittedName>
        <fullName evidence="10">Uncharacterized protein</fullName>
    </submittedName>
</protein>
<dbReference type="PROSITE" id="PS51186">
    <property type="entry name" value="GNAT"/>
    <property type="match status" value="1"/>
</dbReference>
<dbReference type="EMBL" id="AYRZ02000006">
    <property type="protein sequence ID" value="PHT80288.1"/>
    <property type="molecule type" value="Genomic_DNA"/>
</dbReference>
<feature type="domain" description="N-acetyltransferase" evidence="9">
    <location>
        <begin position="1258"/>
        <end position="1395"/>
    </location>
</feature>
<feature type="region of interest" description="Disordered" evidence="7">
    <location>
        <begin position="345"/>
        <end position="425"/>
    </location>
</feature>
<evidence type="ECO:0000256" key="7">
    <source>
        <dbReference type="SAM" id="MobiDB-lite"/>
    </source>
</evidence>
<dbReference type="Proteomes" id="UP000222542">
    <property type="component" value="Unassembled WGS sequence"/>
</dbReference>
<dbReference type="SMR" id="A0A1U8HBA3"/>
<dbReference type="GO" id="GO:0008270">
    <property type="term" value="F:zinc ion binding"/>
    <property type="evidence" value="ECO:0007669"/>
    <property type="project" value="UniProtKB-KW"/>
</dbReference>
<dbReference type="InterPro" id="IPR054292">
    <property type="entry name" value="DUF7028"/>
</dbReference>
<feature type="compositionally biased region" description="Basic residues" evidence="7">
    <location>
        <begin position="385"/>
        <end position="399"/>
    </location>
</feature>
<dbReference type="InterPro" id="IPR011011">
    <property type="entry name" value="Znf_FYVE_PHD"/>
</dbReference>
<dbReference type="Pfam" id="PF05641">
    <property type="entry name" value="Agenet"/>
    <property type="match status" value="1"/>
</dbReference>
<evidence type="ECO:0000259" key="8">
    <source>
        <dbReference type="PROSITE" id="PS50016"/>
    </source>
</evidence>
<keyword evidence="5" id="KW-0539">Nucleus</keyword>
<evidence type="ECO:0000259" key="9">
    <source>
        <dbReference type="PROSITE" id="PS51186"/>
    </source>
</evidence>
<evidence type="ECO:0000256" key="4">
    <source>
        <dbReference type="ARBA" id="ARBA00022833"/>
    </source>
</evidence>
<proteinExistence type="predicted"/>
<dbReference type="PROSITE" id="PS50016">
    <property type="entry name" value="ZF_PHD_2"/>
    <property type="match status" value="1"/>
</dbReference>
<dbReference type="InterPro" id="IPR013083">
    <property type="entry name" value="Znf_RING/FYVE/PHD"/>
</dbReference>
<keyword evidence="4" id="KW-0862">Zinc</keyword>
<dbReference type="Pfam" id="PF00628">
    <property type="entry name" value="PHD"/>
    <property type="match status" value="1"/>
</dbReference>
<comment type="caution">
    <text evidence="10">The sequence shown here is derived from an EMBL/GenBank/DDBJ whole genome shotgun (WGS) entry which is preliminary data.</text>
</comment>
<dbReference type="STRING" id="4072.A0A1U8HBA3"/>
<dbReference type="OrthoDB" id="1903104at2759"/>
<dbReference type="InterPro" id="IPR042163">
    <property type="entry name" value="PHF12"/>
</dbReference>
<reference evidence="10 11" key="2">
    <citation type="journal article" date="2017" name="Genome Biol.">
        <title>New reference genome sequences of hot pepper reveal the massive evolution of plant disease-resistance genes by retroduplication.</title>
        <authorList>
            <person name="Kim S."/>
            <person name="Park J."/>
            <person name="Yeom S.I."/>
            <person name="Kim Y.M."/>
            <person name="Seo E."/>
            <person name="Kim K.T."/>
            <person name="Kim M.S."/>
            <person name="Lee J.M."/>
            <person name="Cheong K."/>
            <person name="Shin H.S."/>
            <person name="Kim S.B."/>
            <person name="Han K."/>
            <person name="Lee J."/>
            <person name="Park M."/>
            <person name="Lee H.A."/>
            <person name="Lee H.Y."/>
            <person name="Lee Y."/>
            <person name="Oh S."/>
            <person name="Lee J.H."/>
            <person name="Choi E."/>
            <person name="Choi E."/>
            <person name="Lee S.E."/>
            <person name="Jeon J."/>
            <person name="Kim H."/>
            <person name="Choi G."/>
            <person name="Song H."/>
            <person name="Lee J."/>
            <person name="Lee S.C."/>
            <person name="Kwon J.K."/>
            <person name="Lee H.Y."/>
            <person name="Koo N."/>
            <person name="Hong Y."/>
            <person name="Kim R.W."/>
            <person name="Kang W.H."/>
            <person name="Huh J.H."/>
            <person name="Kang B.C."/>
            <person name="Yang T.J."/>
            <person name="Lee Y.H."/>
            <person name="Bennetzen J.L."/>
            <person name="Choi D."/>
        </authorList>
    </citation>
    <scope>NUCLEOTIDE SEQUENCE [LARGE SCALE GENOMIC DNA]</scope>
    <source>
        <strain evidence="11">cv. CM334</strain>
    </source>
</reference>
<dbReference type="InterPro" id="IPR001965">
    <property type="entry name" value="Znf_PHD"/>
</dbReference>
<dbReference type="InterPro" id="IPR032308">
    <property type="entry name" value="TDBD"/>
</dbReference>
<dbReference type="Pfam" id="PF16135">
    <property type="entry name" value="TDBD"/>
    <property type="match status" value="1"/>
</dbReference>
<dbReference type="Pfam" id="PF22970">
    <property type="entry name" value="DUF7028"/>
    <property type="match status" value="2"/>
</dbReference>
<sequence length="1453" mass="163389">MAAENERRLRKRKRKADRGRHRKLDVDQKVEVRSVEDGFLGSWHSGVVIRCDYLIRHVEYDHIVSDKGSGNLVELISVSPIVDGVIPAADEKLVHNLGFIRPLPPQREFGRWPLPYGQCVDFYYQDAWWEGVIFDREEGEEERRIFFPEMGDEMKAQVSKLRLSQDWDEVTEEWEPRGSWIFLEVVEEIEKANPLLISVKQIWYDVQLKDEFDENLKLWTSSSTDIWRKLVKEVVYENTKLTIKQFFAELNCSEVFVEGGQLLEFSELAFEAERDLQKYFDNSIAAVTEAACKLDSAATLHMDQDCSHLQLPMDQDISNLQPLEKQFVSEDFAPAMEDVQLCGNDDCEPIPPSQKEDLSVLPPPSDGTGILSSTNIEPPPIANSKPRRGKSSTKKKKIKGQTVVGEPDSFPEATSTKAFKKPPTDDIADIMDQDVSDLQPVEKKFVSEDFAPAMEDVQWCSNDDCELIPPSQKEDSSVLAPPSDGTGIFSSTNSEPPPIANSKPRRGRPPTKRKKTEGQTIVSEPDSCPETGGLQLPMDQVGSHHQPAEKQIFSENFAPATDDVQLCGNDDCESIPPSQKEDSSLSPHDLSVLPPPSDGTGILSSTSSELPPIPISKLRRGRPPTKKRKISKPLHDDTAGILSSSKSELPTLTNSKPCRGRPPTKKKKFEGQTLVGELDSCPEATANKESDDIVVILSSDKSDKSEPPTSANSRHRRGRLPKMKKKFDWQTRAGEPNPCLAKRMPSFSSKREFKKHLLMSGWKFEVKWESGKIKKLYIAPNGNVCESISQACRVLEESKARALVSPVEQSSLNGDTDNSIQSACMERPQPCNKLPELPYPSEEIIIEPEICREAVIDYCSPKSQDVSAYQKSYRHGVKISATALKAKKHLAATGWKFYSVGKKDKKLCCYRSPEGKSFISFRKACKWCVKMWEAESHVPERVSSPSTATQNSFERLSMEEPLISLLTKPRNKRKSRPSLRKGDGDMRSGKRARSVAPSSSNQTPRTVLSWLIDNNVVLPRAKVVYCRKKCGNPIAEGRITREGIKCYCCQKIYGLHNFEAHTGNSCNIPSANIYLEDGRSLLECQMQMKDELSVQNKEDSCFTTNDYICSVCHYGGDLILCDGCPSSFHPDCLGIKEVPDGDWFCPSCCCKVCGEGRFDTNKDHFTDNSVLICCQCDLKYHARCLRSKGTEELDNFPEGNWFCSTRCELIFLGMHHLLEKSVIVGDDDLTWTLLKYTKADDSESSAEIYSRLRVALNVMHECFEPVEELLTGRDITKDVIFSRWSELNRLNFKGFYTVLLERNDELITVAVVRVYGEKVAELPLVATQFKYRRLGMCRILMKELEKKLVELGVERLVLPAVRDVLNTWTTKFGFSVVERSERADFFDYTLLDFQGTVLCQKILQKTPAAAQQTHFDNTNSNDNVESDENVAVSEVLQATQVEGCATADQGPVG</sequence>
<gene>
    <name evidence="10" type="ORF">T459_18340</name>
</gene>
<evidence type="ECO:0000313" key="10">
    <source>
        <dbReference type="EMBL" id="PHT80288.1"/>
    </source>
</evidence>
<dbReference type="Pfam" id="PF23209">
    <property type="entry name" value="IDM1_C"/>
    <property type="match status" value="1"/>
</dbReference>
<evidence type="ECO:0000256" key="2">
    <source>
        <dbReference type="ARBA" id="ARBA00022723"/>
    </source>
</evidence>
<feature type="domain" description="PHD-type" evidence="8">
    <location>
        <begin position="1106"/>
        <end position="1151"/>
    </location>
</feature>
<dbReference type="GO" id="GO:0016747">
    <property type="term" value="F:acyltransferase activity, transferring groups other than amino-acyl groups"/>
    <property type="evidence" value="ECO:0007669"/>
    <property type="project" value="InterPro"/>
</dbReference>
<dbReference type="GO" id="GO:0005634">
    <property type="term" value="C:nucleus"/>
    <property type="evidence" value="ECO:0000318"/>
    <property type="project" value="GO_Central"/>
</dbReference>
<organism evidence="10 11">
    <name type="scientific">Capsicum annuum</name>
    <name type="common">Capsicum pepper</name>
    <dbReference type="NCBI Taxonomy" id="4072"/>
    <lineage>
        <taxon>Eukaryota</taxon>
        <taxon>Viridiplantae</taxon>
        <taxon>Streptophyta</taxon>
        <taxon>Embryophyta</taxon>
        <taxon>Tracheophyta</taxon>
        <taxon>Spermatophyta</taxon>
        <taxon>Magnoliopsida</taxon>
        <taxon>eudicotyledons</taxon>
        <taxon>Gunneridae</taxon>
        <taxon>Pentapetalae</taxon>
        <taxon>asterids</taxon>
        <taxon>lamiids</taxon>
        <taxon>Solanales</taxon>
        <taxon>Solanaceae</taxon>
        <taxon>Solanoideae</taxon>
        <taxon>Capsiceae</taxon>
        <taxon>Capsicum</taxon>
    </lineage>
</organism>
<evidence type="ECO:0000313" key="11">
    <source>
        <dbReference type="Proteomes" id="UP000222542"/>
    </source>
</evidence>
<feature type="non-terminal residue" evidence="10">
    <location>
        <position position="1453"/>
    </location>
</feature>
<dbReference type="SUPFAM" id="SSF57903">
    <property type="entry name" value="FYVE/PHD zinc finger"/>
    <property type="match status" value="2"/>
</dbReference>
<reference evidence="10 11" key="1">
    <citation type="journal article" date="2014" name="Nat. Genet.">
        <title>Genome sequence of the hot pepper provides insights into the evolution of pungency in Capsicum species.</title>
        <authorList>
            <person name="Kim S."/>
            <person name="Park M."/>
            <person name="Yeom S.I."/>
            <person name="Kim Y.M."/>
            <person name="Lee J.M."/>
            <person name="Lee H.A."/>
            <person name="Seo E."/>
            <person name="Choi J."/>
            <person name="Cheong K."/>
            <person name="Kim K.T."/>
            <person name="Jung K."/>
            <person name="Lee G.W."/>
            <person name="Oh S.K."/>
            <person name="Bae C."/>
            <person name="Kim S.B."/>
            <person name="Lee H.Y."/>
            <person name="Kim S.Y."/>
            <person name="Kim M.S."/>
            <person name="Kang B.C."/>
            <person name="Jo Y.D."/>
            <person name="Yang H.B."/>
            <person name="Jeong H.J."/>
            <person name="Kang W.H."/>
            <person name="Kwon J.K."/>
            <person name="Shin C."/>
            <person name="Lim J.Y."/>
            <person name="Park J.H."/>
            <person name="Huh J.H."/>
            <person name="Kim J.S."/>
            <person name="Kim B.D."/>
            <person name="Cohen O."/>
            <person name="Paran I."/>
            <person name="Suh M.C."/>
            <person name="Lee S.B."/>
            <person name="Kim Y.K."/>
            <person name="Shin Y."/>
            <person name="Noh S.J."/>
            <person name="Park J."/>
            <person name="Seo Y.S."/>
            <person name="Kwon S.Y."/>
            <person name="Kim H.A."/>
            <person name="Park J.M."/>
            <person name="Kim H.J."/>
            <person name="Choi S.B."/>
            <person name="Bosland P.W."/>
            <person name="Reeves G."/>
            <person name="Jo S.H."/>
            <person name="Lee B.W."/>
            <person name="Cho H.T."/>
            <person name="Choi H.S."/>
            <person name="Lee M.S."/>
            <person name="Yu Y."/>
            <person name="Do Choi Y."/>
            <person name="Park B.S."/>
            <person name="van Deynze A."/>
            <person name="Ashrafi H."/>
            <person name="Hill T."/>
            <person name="Kim W.T."/>
            <person name="Pai H.S."/>
            <person name="Ahn H.K."/>
            <person name="Yeam I."/>
            <person name="Giovannoni J.J."/>
            <person name="Rose J.K."/>
            <person name="Sorensen I."/>
            <person name="Lee S.J."/>
            <person name="Kim R.W."/>
            <person name="Choi I.Y."/>
            <person name="Choi B.S."/>
            <person name="Lim J.S."/>
            <person name="Lee Y.H."/>
            <person name="Choi D."/>
        </authorList>
    </citation>
    <scope>NUCLEOTIDE SEQUENCE [LARGE SCALE GENOMIC DNA]</scope>
    <source>
        <strain evidence="11">cv. CM334</strain>
    </source>
</reference>
<evidence type="ECO:0000256" key="5">
    <source>
        <dbReference type="ARBA" id="ARBA00023242"/>
    </source>
</evidence>
<dbReference type="Gene3D" id="3.40.630.30">
    <property type="match status" value="1"/>
</dbReference>
<dbReference type="OMA" id="PPIANSK"/>
<comment type="subcellular location">
    <subcellularLocation>
        <location evidence="1">Nucleus</location>
    </subcellularLocation>
</comment>